<dbReference type="AlphaFoldDB" id="A0A350P662"/>
<dbReference type="EMBL" id="DNAN01000487">
    <property type="protein sequence ID" value="HAW76779.1"/>
    <property type="molecule type" value="Genomic_DNA"/>
</dbReference>
<protein>
    <submittedName>
        <fullName evidence="1">Uncharacterized protein</fullName>
    </submittedName>
</protein>
<sequence>MSFTLATLKSTIQDYMQVNETTFNNNLDEFIRTSESRIFQLVQLPQQRKNVTGTATSGLRFLKIPEDFYAPFSLAVIDSSNKYHYLELKHVSFLKEFSPTTTTTGQPRYYSIFDDTAFELAPIPDSNITVEIHYLNKPTSLTSGIDSGTTLLSTDYPDALFFGALVEAAVFLKEPSDVIVNFDQRFKEQIARMKNLAEGRQTKQEYRYDQLRVNVT</sequence>
<accession>A0A350P662</accession>
<comment type="caution">
    <text evidence="1">The sequence shown here is derived from an EMBL/GenBank/DDBJ whole genome shotgun (WGS) entry which is preliminary data.</text>
</comment>
<dbReference type="Proteomes" id="UP000263517">
    <property type="component" value="Unassembled WGS sequence"/>
</dbReference>
<dbReference type="Pfam" id="PF24175">
    <property type="entry name" value="SU10_adaptor"/>
    <property type="match status" value="1"/>
</dbReference>
<proteinExistence type="predicted"/>
<reference evidence="1 2" key="1">
    <citation type="journal article" date="2018" name="Nat. Biotechnol.">
        <title>A standardized bacterial taxonomy based on genome phylogeny substantially revises the tree of life.</title>
        <authorList>
            <person name="Parks D.H."/>
            <person name="Chuvochina M."/>
            <person name="Waite D.W."/>
            <person name="Rinke C."/>
            <person name="Skarshewski A."/>
            <person name="Chaumeil P.A."/>
            <person name="Hugenholtz P."/>
        </authorList>
    </citation>
    <scope>NUCLEOTIDE SEQUENCE [LARGE SCALE GENOMIC DNA]</scope>
    <source>
        <strain evidence="1">UBA11978</strain>
    </source>
</reference>
<evidence type="ECO:0000313" key="2">
    <source>
        <dbReference type="Proteomes" id="UP000263517"/>
    </source>
</evidence>
<name>A0A350P662_9ALTE</name>
<evidence type="ECO:0000313" key="1">
    <source>
        <dbReference type="EMBL" id="HAW76779.1"/>
    </source>
</evidence>
<dbReference type="InterPro" id="IPR056209">
    <property type="entry name" value="SU10_adaptor"/>
</dbReference>
<organism evidence="1 2">
    <name type="scientific">Alteromonas australica</name>
    <dbReference type="NCBI Taxonomy" id="589873"/>
    <lineage>
        <taxon>Bacteria</taxon>
        <taxon>Pseudomonadati</taxon>
        <taxon>Pseudomonadota</taxon>
        <taxon>Gammaproteobacteria</taxon>
        <taxon>Alteromonadales</taxon>
        <taxon>Alteromonadaceae</taxon>
        <taxon>Alteromonas/Salinimonas group</taxon>
        <taxon>Alteromonas</taxon>
    </lineage>
</organism>
<gene>
    <name evidence="1" type="ORF">DCW74_13715</name>
</gene>